<keyword evidence="6 7" id="KW-0472">Membrane</keyword>
<evidence type="ECO:0000256" key="7">
    <source>
        <dbReference type="PROSITE-ProRule" id="PRU00473"/>
    </source>
</evidence>
<dbReference type="Pfam" id="PF00691">
    <property type="entry name" value="OmpA"/>
    <property type="match status" value="1"/>
</dbReference>
<dbReference type="InterPro" id="IPR036737">
    <property type="entry name" value="OmpA-like_sf"/>
</dbReference>
<gene>
    <name evidence="10" type="ORF">SAMN05421508_11199</name>
</gene>
<dbReference type="PANTHER" id="PTHR30329:SF21">
    <property type="entry name" value="LIPOPROTEIN YIAD-RELATED"/>
    <property type="match status" value="1"/>
</dbReference>
<dbReference type="EMBL" id="OCNJ01000011">
    <property type="protein sequence ID" value="SOE00135.1"/>
    <property type="molecule type" value="Genomic_DNA"/>
</dbReference>
<proteinExistence type="inferred from homology"/>
<comment type="subcellular location">
    <subcellularLocation>
        <location evidence="1">Cell membrane</location>
        <topology evidence="1">Single-pass membrane protein</topology>
    </subcellularLocation>
</comment>
<reference evidence="10 11" key="1">
    <citation type="submission" date="2017-09" db="EMBL/GenBank/DDBJ databases">
        <authorList>
            <person name="Ehlers B."/>
            <person name="Leendertz F.H."/>
        </authorList>
    </citation>
    <scope>NUCLEOTIDE SEQUENCE [LARGE SCALE GENOMIC DNA]</scope>
    <source>
        <strain evidence="10 11">USBA 140</strain>
    </source>
</reference>
<evidence type="ECO:0000256" key="8">
    <source>
        <dbReference type="SAM" id="Phobius"/>
    </source>
</evidence>
<evidence type="ECO:0000313" key="11">
    <source>
        <dbReference type="Proteomes" id="UP000219621"/>
    </source>
</evidence>
<dbReference type="Pfam" id="PF13677">
    <property type="entry name" value="MotB_plug"/>
    <property type="match status" value="1"/>
</dbReference>
<dbReference type="InterPro" id="IPR006665">
    <property type="entry name" value="OmpA-like"/>
</dbReference>
<evidence type="ECO:0000256" key="5">
    <source>
        <dbReference type="ARBA" id="ARBA00022989"/>
    </source>
</evidence>
<evidence type="ECO:0000313" key="10">
    <source>
        <dbReference type="EMBL" id="SOE00135.1"/>
    </source>
</evidence>
<dbReference type="RefSeq" id="WP_097281081.1">
    <property type="nucleotide sequence ID" value="NZ_OCNJ01000011.1"/>
</dbReference>
<feature type="domain" description="OmpA-like" evidence="9">
    <location>
        <begin position="109"/>
        <end position="232"/>
    </location>
</feature>
<dbReference type="OrthoDB" id="7348512at2"/>
<protein>
    <submittedName>
        <fullName evidence="10">Chemotaxis protein MotB</fullName>
    </submittedName>
</protein>
<feature type="transmembrane region" description="Helical" evidence="8">
    <location>
        <begin position="12"/>
        <end position="34"/>
    </location>
</feature>
<dbReference type="SUPFAM" id="SSF103088">
    <property type="entry name" value="OmpA-like"/>
    <property type="match status" value="1"/>
</dbReference>
<keyword evidence="5 8" id="KW-1133">Transmembrane helix</keyword>
<accession>A0A286GX66</accession>
<dbReference type="AlphaFoldDB" id="A0A286GX66"/>
<comment type="similarity">
    <text evidence="2">Belongs to the MotB family.</text>
</comment>
<name>A0A286GX66_9PROT</name>
<dbReference type="PANTHER" id="PTHR30329">
    <property type="entry name" value="STATOR ELEMENT OF FLAGELLAR MOTOR COMPLEX"/>
    <property type="match status" value="1"/>
</dbReference>
<evidence type="ECO:0000259" key="9">
    <source>
        <dbReference type="PROSITE" id="PS51123"/>
    </source>
</evidence>
<keyword evidence="3" id="KW-1003">Cell membrane</keyword>
<evidence type="ECO:0000256" key="2">
    <source>
        <dbReference type="ARBA" id="ARBA00008914"/>
    </source>
</evidence>
<dbReference type="InterPro" id="IPR025713">
    <property type="entry name" value="MotB-like_N_dom"/>
</dbReference>
<evidence type="ECO:0000256" key="1">
    <source>
        <dbReference type="ARBA" id="ARBA00004162"/>
    </source>
</evidence>
<keyword evidence="11" id="KW-1185">Reference proteome</keyword>
<organism evidence="10 11">
    <name type="scientific">Caenispirillum bisanense</name>
    <dbReference type="NCBI Taxonomy" id="414052"/>
    <lineage>
        <taxon>Bacteria</taxon>
        <taxon>Pseudomonadati</taxon>
        <taxon>Pseudomonadota</taxon>
        <taxon>Alphaproteobacteria</taxon>
        <taxon>Rhodospirillales</taxon>
        <taxon>Novispirillaceae</taxon>
        <taxon>Caenispirillum</taxon>
    </lineage>
</organism>
<sequence>MDERTDLHESGTAAWMITFADLVVLMLTFFVLLFSMTTMKTDTWQAVSRALSRTVQTDATQPVNDRSMEHSIVARDVPFAMNLTYLAAVLEETLAADPVLGRARIAVDGDRLLLALPGDALFGQGAAFSPAGQASLASLAGKLTTLTNAVAVAGHAAPGEAKGGAGGFASPWELSLARAAAVANGLVQGGYGGPITVLGHGDSRSADLPATLSPAERASLARRVDVVIYEGARSR</sequence>
<evidence type="ECO:0000256" key="3">
    <source>
        <dbReference type="ARBA" id="ARBA00022475"/>
    </source>
</evidence>
<dbReference type="Proteomes" id="UP000219621">
    <property type="component" value="Unassembled WGS sequence"/>
</dbReference>
<dbReference type="InterPro" id="IPR050330">
    <property type="entry name" value="Bact_OuterMem_StrucFunc"/>
</dbReference>
<evidence type="ECO:0000256" key="4">
    <source>
        <dbReference type="ARBA" id="ARBA00022692"/>
    </source>
</evidence>
<keyword evidence="4 8" id="KW-0812">Transmembrane</keyword>
<dbReference type="Gene3D" id="3.30.1330.60">
    <property type="entry name" value="OmpA-like domain"/>
    <property type="match status" value="1"/>
</dbReference>
<dbReference type="PROSITE" id="PS51123">
    <property type="entry name" value="OMPA_2"/>
    <property type="match status" value="1"/>
</dbReference>
<evidence type="ECO:0000256" key="6">
    <source>
        <dbReference type="ARBA" id="ARBA00023136"/>
    </source>
</evidence>
<dbReference type="GO" id="GO:0005886">
    <property type="term" value="C:plasma membrane"/>
    <property type="evidence" value="ECO:0007669"/>
    <property type="project" value="UniProtKB-SubCell"/>
</dbReference>